<evidence type="ECO:0000256" key="3">
    <source>
        <dbReference type="SAM" id="MobiDB-lite"/>
    </source>
</evidence>
<dbReference type="PANTHER" id="PTHR22826">
    <property type="entry name" value="RHO GUANINE EXCHANGE FACTOR-RELATED"/>
    <property type="match status" value="1"/>
</dbReference>
<dbReference type="CDD" id="cd00170">
    <property type="entry name" value="SEC14"/>
    <property type="match status" value="1"/>
</dbReference>
<dbReference type="Gene3D" id="1.20.900.10">
    <property type="entry name" value="Dbl homology (DH) domain"/>
    <property type="match status" value="1"/>
</dbReference>
<comment type="similarity">
    <text evidence="2">Belongs to the MCF2 family.</text>
</comment>
<dbReference type="PANTHER" id="PTHR22826:SF211">
    <property type="entry name" value="LD43457P"/>
    <property type="match status" value="1"/>
</dbReference>
<keyword evidence="1" id="KW-0344">Guanine-nucleotide releasing factor</keyword>
<accession>A0A2A6D074</accession>
<dbReference type="GO" id="GO:0005737">
    <property type="term" value="C:cytoplasm"/>
    <property type="evidence" value="ECO:0000318"/>
    <property type="project" value="GO_Central"/>
</dbReference>
<dbReference type="OrthoDB" id="10004999at2759"/>
<dbReference type="CDD" id="cd00160">
    <property type="entry name" value="RhoGEF"/>
    <property type="match status" value="1"/>
</dbReference>
<dbReference type="GO" id="GO:0008104">
    <property type="term" value="P:intracellular protein localization"/>
    <property type="evidence" value="ECO:0007669"/>
    <property type="project" value="EnsemblMetazoa"/>
</dbReference>
<evidence type="ECO:0000313" key="4">
    <source>
        <dbReference type="EnsemblMetazoa" id="PPA21659.1"/>
    </source>
</evidence>
<name>A0A2A6D074_PRIPA</name>
<proteinExistence type="inferred from homology"/>
<dbReference type="GO" id="GO:0005654">
    <property type="term" value="C:nucleoplasm"/>
    <property type="evidence" value="ECO:0007669"/>
    <property type="project" value="EnsemblMetazoa"/>
</dbReference>
<dbReference type="GO" id="GO:0005938">
    <property type="term" value="C:cell cortex"/>
    <property type="evidence" value="ECO:0007669"/>
    <property type="project" value="EnsemblMetazoa"/>
</dbReference>
<dbReference type="GO" id="GO:0005085">
    <property type="term" value="F:guanyl-nucleotide exchange factor activity"/>
    <property type="evidence" value="ECO:0000318"/>
    <property type="project" value="GO_Central"/>
</dbReference>
<dbReference type="InterPro" id="IPR000219">
    <property type="entry name" value="DH_dom"/>
</dbReference>
<accession>A0A8R1YE46</accession>
<dbReference type="InterPro" id="IPR001251">
    <property type="entry name" value="CRAL-TRIO_dom"/>
</dbReference>
<dbReference type="Pfam" id="PF13716">
    <property type="entry name" value="CRAL_TRIO_2"/>
    <property type="match status" value="1"/>
</dbReference>
<dbReference type="Pfam" id="PF23289">
    <property type="entry name" value="Spectrin_5"/>
    <property type="match status" value="1"/>
</dbReference>
<reference evidence="4" key="2">
    <citation type="submission" date="2022-06" db="UniProtKB">
        <authorList>
            <consortium name="EnsemblMetazoa"/>
        </authorList>
    </citation>
    <scope>IDENTIFICATION</scope>
    <source>
        <strain evidence="4">PS312</strain>
    </source>
</reference>
<evidence type="ECO:0000256" key="1">
    <source>
        <dbReference type="ARBA" id="ARBA00022658"/>
    </source>
</evidence>
<dbReference type="Proteomes" id="UP000005239">
    <property type="component" value="Unassembled WGS sequence"/>
</dbReference>
<organism evidence="4 5">
    <name type="scientific">Pristionchus pacificus</name>
    <name type="common">Parasitic nematode worm</name>
    <dbReference type="NCBI Taxonomy" id="54126"/>
    <lineage>
        <taxon>Eukaryota</taxon>
        <taxon>Metazoa</taxon>
        <taxon>Ecdysozoa</taxon>
        <taxon>Nematoda</taxon>
        <taxon>Chromadorea</taxon>
        <taxon>Rhabditida</taxon>
        <taxon>Rhabditina</taxon>
        <taxon>Diplogasteromorpha</taxon>
        <taxon>Diplogasteroidea</taxon>
        <taxon>Neodiplogasteridae</taxon>
        <taxon>Pristionchus</taxon>
    </lineage>
</organism>
<reference evidence="5" key="1">
    <citation type="journal article" date="2008" name="Nat. Genet.">
        <title>The Pristionchus pacificus genome provides a unique perspective on nematode lifestyle and parasitism.</title>
        <authorList>
            <person name="Dieterich C."/>
            <person name="Clifton S.W."/>
            <person name="Schuster L.N."/>
            <person name="Chinwalla A."/>
            <person name="Delehaunty K."/>
            <person name="Dinkelacker I."/>
            <person name="Fulton L."/>
            <person name="Fulton R."/>
            <person name="Godfrey J."/>
            <person name="Minx P."/>
            <person name="Mitreva M."/>
            <person name="Roeseler W."/>
            <person name="Tian H."/>
            <person name="Witte H."/>
            <person name="Yang S.P."/>
            <person name="Wilson R.K."/>
            <person name="Sommer R.J."/>
        </authorList>
    </citation>
    <scope>NUCLEOTIDE SEQUENCE [LARGE SCALE GENOMIC DNA]</scope>
    <source>
        <strain evidence="5">PS312</strain>
    </source>
</reference>
<dbReference type="Pfam" id="PF22697">
    <property type="entry name" value="SOS1_NGEF_PH"/>
    <property type="match status" value="1"/>
</dbReference>
<dbReference type="Gene3D" id="2.30.29.30">
    <property type="entry name" value="Pleckstrin-homology domain (PH domain)/Phosphotyrosine-binding domain (PTB)"/>
    <property type="match status" value="1"/>
</dbReference>
<dbReference type="Pfam" id="PF00621">
    <property type="entry name" value="RhoGEF"/>
    <property type="match status" value="1"/>
</dbReference>
<evidence type="ECO:0000313" key="5">
    <source>
        <dbReference type="Proteomes" id="UP000005239"/>
    </source>
</evidence>
<dbReference type="Gene3D" id="1.20.58.60">
    <property type="match status" value="1"/>
</dbReference>
<dbReference type="PROSITE" id="PS50010">
    <property type="entry name" value="DH_2"/>
    <property type="match status" value="1"/>
</dbReference>
<dbReference type="SUPFAM" id="SSF48065">
    <property type="entry name" value="DBL homology domain (DH-domain)"/>
    <property type="match status" value="1"/>
</dbReference>
<sequence>MQLASRSLVVSNPIFEMGSNEERRGTTNRLFHSLTSGITQSDDFIDAPAFFYDIDFDLRALKASLKNGADFLEDSGYQSVLERSANARYGTGWMVAESMAQEDAAENDSLDDAWDGYISVGSERLRVKDMSDLLATRFAFVSGSRTDDGSPLVTFPDSHVILTADDFRLLLTYIMAIPPNDESSNGFVIVADRRTDKWSSVRSLLVHISSFFPGTVRAALIVKPEGVLQRALEVGYRSINEGCNFKVILCDTVADLRRYLRPAWITVDLGGLIKYNHLEWVQHRMDIERMKSSASVIAQSLNEFGRCLKETEMPNDVETTSRILEMQAIEKDAIKEDFRIAVRKGLSLLRSVRQLEEKPDANQLSPTRLHNVTAIECMLVQLEDTERSFDTFWDKHERRLMNCLQLRQFEDSFRKLQSTFARHMLYLEEHREVGDGVAKAEELAAAHEEYERDARCDVDEARDLSATTSTLSLMGGEGAEAAASILPKCDELGRMADALAGALQRRGEVLRLSIQMHSQISQANAWCRRGVDLLSSLPIDNSALSASTLVQKMDAFLEDGQNLELDTLSTSPSVNNLILLTTTETTTLLAQVAERIDDIRRLSVARRDALMKAVDAKPVLVVSPEKINKKRSTCSSIGSEKNSPPISLSLPLFPSVTPPSPSYLLPSLSSLSSLISIMASTLKRSIPRFLSFRLPKKRLLKSISAPLIEPFDPNTVLDDDSIDEGIAIEDTRESDMTCDEGGSASSSSCCIMDVVAPSPSTSSATMEECVIQELVTTERSYLSELESIMEYYVHPLERQDIQSQLHPSLRGRSDLIFGNLREIVELHSNFVLPELLGAGSCPAMVSRAILNHRYKFFDHYRKYCQHKQANEALRKQLSDSSSLLLECQRRAGHLLPLSAYLLKPVQRITKYQLLLKELERHCRPEARESVSEAHRQMLELLAQINAAINNLHISGFNGDFRLMGTLRLQTEADVFTFSRKKSARRPMRAQRRHIFLFDGGVIFCKKRTSLPAVEQHEYYEHKLCIPMVSLGFSEHCRQLASSSRFELWDSSKADGYSIEPIDPKERIRWMDRLGGEDTRSQQRPKSWTSVLSTESSSSSGGSGMETPNAVDRNGNKPEMDCGSSSVECRLSPEEMRSIPISLSAEQLVNT</sequence>
<evidence type="ECO:0000256" key="2">
    <source>
        <dbReference type="ARBA" id="ARBA00049987"/>
    </source>
</evidence>
<dbReference type="InterPro" id="IPR051336">
    <property type="entry name" value="RhoGEF_Guanine_NuclExch_SF"/>
</dbReference>
<feature type="region of interest" description="Disordered" evidence="3">
    <location>
        <begin position="1074"/>
        <end position="1132"/>
    </location>
</feature>
<dbReference type="InterPro" id="IPR055251">
    <property type="entry name" value="SOS1_NGEF_PH"/>
</dbReference>
<dbReference type="InterPro" id="IPR056466">
    <property type="entry name" value="Spectrin_DBS"/>
</dbReference>
<protein>
    <submittedName>
        <fullName evidence="4">Cgef-1</fullName>
    </submittedName>
</protein>
<gene>
    <name evidence="4" type="primary">WBGene00111213</name>
</gene>
<dbReference type="InterPro" id="IPR035899">
    <property type="entry name" value="DBL_dom_sf"/>
</dbReference>
<dbReference type="SMART" id="SM00325">
    <property type="entry name" value="RhoGEF"/>
    <property type="match status" value="1"/>
</dbReference>
<dbReference type="SUPFAM" id="SSF46966">
    <property type="entry name" value="Spectrin repeat"/>
    <property type="match status" value="1"/>
</dbReference>
<dbReference type="InterPro" id="IPR011993">
    <property type="entry name" value="PH-like_dom_sf"/>
</dbReference>
<feature type="compositionally biased region" description="Polar residues" evidence="3">
    <location>
        <begin position="1081"/>
        <end position="1094"/>
    </location>
</feature>
<dbReference type="SUPFAM" id="SSF50729">
    <property type="entry name" value="PH domain-like"/>
    <property type="match status" value="1"/>
</dbReference>
<keyword evidence="5" id="KW-1185">Reference proteome</keyword>
<dbReference type="AlphaFoldDB" id="A0A2A6D074"/>
<dbReference type="EnsemblMetazoa" id="PPA21659.1">
    <property type="protein sequence ID" value="PPA21659.1"/>
    <property type="gene ID" value="WBGene00111213"/>
</dbReference>